<dbReference type="Proteomes" id="UP000053342">
    <property type="component" value="Unassembled WGS sequence"/>
</dbReference>
<name>A0A0D2DK33_9EURO</name>
<dbReference type="GeneID" id="27363713"/>
<dbReference type="EMBL" id="KN847378">
    <property type="protein sequence ID" value="KIW36059.1"/>
    <property type="molecule type" value="Genomic_DNA"/>
</dbReference>
<dbReference type="InterPro" id="IPR011990">
    <property type="entry name" value="TPR-like_helical_dom_sf"/>
</dbReference>
<dbReference type="VEuPathDB" id="FungiDB:PV06_11639"/>
<dbReference type="HOGENOM" id="CLU_868879_0_0_1"/>
<evidence type="ECO:0008006" key="3">
    <source>
        <dbReference type="Google" id="ProtNLM"/>
    </source>
</evidence>
<dbReference type="AlphaFoldDB" id="A0A0D2DK33"/>
<protein>
    <recommendedName>
        <fullName evidence="3">MalT-like TPR region domain-containing protein</fullName>
    </recommendedName>
</protein>
<proteinExistence type="predicted"/>
<evidence type="ECO:0000313" key="2">
    <source>
        <dbReference type="Proteomes" id="UP000053342"/>
    </source>
</evidence>
<gene>
    <name evidence="1" type="ORF">PV06_11639</name>
</gene>
<sequence length="320" mass="35821">MTVSPERPPAYPLQPQQDPYHKLLEVHLNTVLSCQTTVNAAHGCWDTLFRVDDQAGHNRFQVPAAISTFSAFVTHADSKKYLVPFLSLVATILGTHTMDEELLEFLYSCCNELEKSPEAGYPASAFYQYLLAFSIDDEAMIVHHGNRLQDAVSFMTHLYGQSNVSVVAGRNFLMWHRMYTDTFATSMLKSELKDCIVLAQKTHGRDHLLVVNSLALLGRLLQERGRYSQAAEAFTDAIGRLEGCPKLLQAYKLELYQRLATVQYTVGLAGRSALCLLDVFNGRIQILGHDHSYTSGALQQLRNQLNESEKSDSTLGRDDS</sequence>
<reference evidence="1 2" key="1">
    <citation type="submission" date="2015-01" db="EMBL/GenBank/DDBJ databases">
        <title>The Genome Sequence of Exophiala oligosperma CBS72588.</title>
        <authorList>
            <consortium name="The Broad Institute Genomics Platform"/>
            <person name="Cuomo C."/>
            <person name="de Hoog S."/>
            <person name="Gorbushina A."/>
            <person name="Stielow B."/>
            <person name="Teixiera M."/>
            <person name="Abouelleil A."/>
            <person name="Chapman S.B."/>
            <person name="Priest M."/>
            <person name="Young S.K."/>
            <person name="Wortman J."/>
            <person name="Nusbaum C."/>
            <person name="Birren B."/>
        </authorList>
    </citation>
    <scope>NUCLEOTIDE SEQUENCE [LARGE SCALE GENOMIC DNA]</scope>
    <source>
        <strain evidence="1 2">CBS 72588</strain>
    </source>
</reference>
<organism evidence="1 2">
    <name type="scientific">Exophiala oligosperma</name>
    <dbReference type="NCBI Taxonomy" id="215243"/>
    <lineage>
        <taxon>Eukaryota</taxon>
        <taxon>Fungi</taxon>
        <taxon>Dikarya</taxon>
        <taxon>Ascomycota</taxon>
        <taxon>Pezizomycotina</taxon>
        <taxon>Eurotiomycetes</taxon>
        <taxon>Chaetothyriomycetidae</taxon>
        <taxon>Chaetothyriales</taxon>
        <taxon>Herpotrichiellaceae</taxon>
        <taxon>Exophiala</taxon>
    </lineage>
</organism>
<keyword evidence="2" id="KW-1185">Reference proteome</keyword>
<dbReference type="Gene3D" id="1.25.40.10">
    <property type="entry name" value="Tetratricopeptide repeat domain"/>
    <property type="match status" value="1"/>
</dbReference>
<accession>A0A0D2DK33</accession>
<evidence type="ECO:0000313" key="1">
    <source>
        <dbReference type="EMBL" id="KIW36059.1"/>
    </source>
</evidence>
<dbReference type="SUPFAM" id="SSF48452">
    <property type="entry name" value="TPR-like"/>
    <property type="match status" value="1"/>
</dbReference>
<dbReference type="Pfam" id="PF13424">
    <property type="entry name" value="TPR_12"/>
    <property type="match status" value="1"/>
</dbReference>
<dbReference type="RefSeq" id="XP_016256275.1">
    <property type="nucleotide sequence ID" value="XM_016413349.1"/>
</dbReference>